<proteinExistence type="predicted"/>
<evidence type="ECO:0000313" key="4">
    <source>
        <dbReference type="Proteomes" id="UP000460298"/>
    </source>
</evidence>
<feature type="region of interest" description="Disordered" evidence="1">
    <location>
        <begin position="35"/>
        <end position="73"/>
    </location>
</feature>
<protein>
    <submittedName>
        <fullName evidence="3">DUF4157 domain-containing protein</fullName>
    </submittedName>
</protein>
<dbReference type="InterPro" id="IPR025295">
    <property type="entry name" value="eCIS_core_dom"/>
</dbReference>
<accession>A0A833GYD7</accession>
<reference evidence="3 4" key="1">
    <citation type="submission" date="2019-10" db="EMBL/GenBank/DDBJ databases">
        <title>Extracellular Electron Transfer in a Candidatus Methanoperedens spp. Enrichment Culture.</title>
        <authorList>
            <person name="Berger S."/>
            <person name="Rangel Shaw D."/>
            <person name="Berben T."/>
            <person name="In 'T Zandt M."/>
            <person name="Frank J."/>
            <person name="Reimann J."/>
            <person name="Jetten M.S.M."/>
            <person name="Welte C.U."/>
        </authorList>
    </citation>
    <scope>NUCLEOTIDE SEQUENCE [LARGE SCALE GENOMIC DNA]</scope>
    <source>
        <strain evidence="3">SB12</strain>
    </source>
</reference>
<feature type="domain" description="eCIS core" evidence="2">
    <location>
        <begin position="98"/>
        <end position="174"/>
    </location>
</feature>
<dbReference type="AlphaFoldDB" id="A0A833GYD7"/>
<evidence type="ECO:0000256" key="1">
    <source>
        <dbReference type="SAM" id="MobiDB-lite"/>
    </source>
</evidence>
<dbReference type="Pfam" id="PF13699">
    <property type="entry name" value="eCIS_core"/>
    <property type="match status" value="1"/>
</dbReference>
<comment type="caution">
    <text evidence="3">The sequence shown here is derived from an EMBL/GenBank/DDBJ whole genome shotgun (WGS) entry which is preliminary data.</text>
</comment>
<evidence type="ECO:0000313" key="3">
    <source>
        <dbReference type="EMBL" id="KAB2929907.1"/>
    </source>
</evidence>
<organism evidence="3 4">
    <name type="scientific">Leptonema illini</name>
    <dbReference type="NCBI Taxonomy" id="183"/>
    <lineage>
        <taxon>Bacteria</taxon>
        <taxon>Pseudomonadati</taxon>
        <taxon>Spirochaetota</taxon>
        <taxon>Spirochaetia</taxon>
        <taxon>Leptospirales</taxon>
        <taxon>Leptospiraceae</taxon>
        <taxon>Leptonema</taxon>
    </lineage>
</organism>
<dbReference type="Proteomes" id="UP000460298">
    <property type="component" value="Unassembled WGS sequence"/>
</dbReference>
<feature type="compositionally biased region" description="Polar residues" evidence="1">
    <location>
        <begin position="48"/>
        <end position="64"/>
    </location>
</feature>
<gene>
    <name evidence="3" type="ORF">F9K24_18585</name>
</gene>
<name>A0A833GYD7_9LEPT</name>
<sequence length="880" mass="95974">MPGMHVGSGTGRTELEAMFWQAHFGRSSGNPLLDALNPFASPLEETESGGTSSHAEPSTSSTISRAPAVQPSTAEEGFPLNEAQAEKVDTALAEAGQPLPEEQKSVYEAHTGHDFSRVRVHTGAAAEEAADSIGAKAFAKGSDIVFAKDQYNPSSAEGRGLIGHELAHVAQSGTGVHRAPKDKQESTGLHLPAIVKETLSKFTAYVPGYELIKIVLGRDPVTGQPVASSPEAIVKAIVGLIPGGAALYNELAQTKVVSEAFHWFSAEFKKLNITLPYVIGLLKQAYDEMGILKGKENIEILTRIFGGPLSRIKGFVYKSASKLKELALKGALHLIGGAAERVYGIINKGKATLGLILADPIGFASNLVRAVRGGLNRFVSNFFSHMKGAISGWIFGALTNAGIQLPQSFDLKGVFFFVVQVLNVTYQYIRGKIVEKLGPNGEALMSKAEKGVEIIQRLVTEGPSALWSMLQEGLSNLKEMVFDTIIEWARNSIIVKAVTKLLSLFNPAGAIIQAGMVIYNTVMYFIERWNQIQQFASSVIDSVDNVARGNITSASACIEKMMGRGLTLLISFLARIAGLGRISDAIRSAVDRVRKPIHKAIDKGIGFIIGKVKGFACKIKGKFSKKTEEQVQNLSPEMQENWHKGIAEIGDISEKSKAKPFTRKSLEGPISSIKSRFRFRSIEVTPHGKDWNVKALMNPEEQILVHGEAYDSSPLTDEERSIVSRINGGQRLLEKIDRKVGGEKGFIHEARLAIDMINRGEPIVELDNEILRQGKKGLKGEKLTDIDSETATEIIQVKSGDYSKAKKLSDLDGRQMTETLRYRNRLAKSIPNGSRMRPKTIVFHFTSPPVSKTLIDWLESKGIEVRVGQLQGHNTVKEEY</sequence>
<evidence type="ECO:0000259" key="2">
    <source>
        <dbReference type="Pfam" id="PF13699"/>
    </source>
</evidence>
<dbReference type="EMBL" id="WBUI01000025">
    <property type="protein sequence ID" value="KAB2929907.1"/>
    <property type="molecule type" value="Genomic_DNA"/>
</dbReference>